<proteinExistence type="predicted"/>
<dbReference type="AlphaFoldDB" id="A0A4R6DJV4"/>
<dbReference type="RefSeq" id="WP_166645610.1">
    <property type="nucleotide sequence ID" value="NZ_SNVW01000003.1"/>
</dbReference>
<name>A0A4R6DJV4_9MICO</name>
<evidence type="ECO:0000313" key="1">
    <source>
        <dbReference type="EMBL" id="TDN45095.1"/>
    </source>
</evidence>
<dbReference type="Proteomes" id="UP000295764">
    <property type="component" value="Unassembled WGS sequence"/>
</dbReference>
<organism evidence="1 2">
    <name type="scientific">Curtobacterium flaccumfaciens</name>
    <dbReference type="NCBI Taxonomy" id="2035"/>
    <lineage>
        <taxon>Bacteria</taxon>
        <taxon>Bacillati</taxon>
        <taxon>Actinomycetota</taxon>
        <taxon>Actinomycetes</taxon>
        <taxon>Micrococcales</taxon>
        <taxon>Microbacteriaceae</taxon>
        <taxon>Curtobacterium</taxon>
    </lineage>
</organism>
<accession>A0A4R6DJV4</accession>
<comment type="caution">
    <text evidence="1">The sequence shown here is derived from an EMBL/GenBank/DDBJ whole genome shotgun (WGS) entry which is preliminary data.</text>
</comment>
<dbReference type="EMBL" id="SNVW01000003">
    <property type="protein sequence ID" value="TDN45095.1"/>
    <property type="molecule type" value="Genomic_DNA"/>
</dbReference>
<reference evidence="1 2" key="1">
    <citation type="submission" date="2019-03" db="EMBL/GenBank/DDBJ databases">
        <title>Genomic analyses of the natural microbiome of Caenorhabditis elegans.</title>
        <authorList>
            <person name="Samuel B."/>
        </authorList>
    </citation>
    <scope>NUCLEOTIDE SEQUENCE [LARGE SCALE GENOMIC DNA]</scope>
    <source>
        <strain evidence="1 2">JUb65</strain>
    </source>
</reference>
<gene>
    <name evidence="1" type="ORF">EDF64_10315</name>
</gene>
<evidence type="ECO:0000313" key="2">
    <source>
        <dbReference type="Proteomes" id="UP000295764"/>
    </source>
</evidence>
<protein>
    <submittedName>
        <fullName evidence="1">Uncharacterized protein</fullName>
    </submittedName>
</protein>
<sequence length="55" mass="5824">MSLGPTPVLDAAAPLLLVTTATAVCVCGHAQDAHEHYRPGTDCALCDCPKYRRGR</sequence>